<evidence type="ECO:0000256" key="1">
    <source>
        <dbReference type="ARBA" id="ARBA00023015"/>
    </source>
</evidence>
<dbReference type="OrthoDB" id="9799825at2"/>
<evidence type="ECO:0000313" key="7">
    <source>
        <dbReference type="EMBL" id="TND52955.1"/>
    </source>
</evidence>
<dbReference type="InterPro" id="IPR007630">
    <property type="entry name" value="RNA_pol_sigma70_r4"/>
</dbReference>
<dbReference type="Pfam" id="PF04539">
    <property type="entry name" value="Sigma70_r3"/>
    <property type="match status" value="1"/>
</dbReference>
<evidence type="ECO:0000256" key="5">
    <source>
        <dbReference type="SAM" id="MobiDB-lite"/>
    </source>
</evidence>
<dbReference type="InterPro" id="IPR013324">
    <property type="entry name" value="RNA_pol_sigma_r3/r4-like"/>
</dbReference>
<keyword evidence="9" id="KW-0969">Cilium</keyword>
<evidence type="ECO:0000313" key="9">
    <source>
        <dbReference type="EMBL" id="VXA87877.1"/>
    </source>
</evidence>
<dbReference type="PANTHER" id="PTHR30385">
    <property type="entry name" value="SIGMA FACTOR F FLAGELLAR"/>
    <property type="match status" value="1"/>
</dbReference>
<reference evidence="7" key="3">
    <citation type="journal article" date="2019" name="PLoS ONE">
        <title>Identification and characterization of putative Aeromonas spp. T3SS effectors.</title>
        <authorList>
            <person name="Rangel L.T."/>
            <person name="Marden J."/>
            <person name="Colston S."/>
            <person name="Setubal J.C."/>
            <person name="Graf J."/>
            <person name="Gogarten J.P."/>
        </authorList>
    </citation>
    <scope>NUCLEOTIDE SEQUENCE</scope>
    <source>
        <strain evidence="7">BAQ071013-135</strain>
    </source>
</reference>
<dbReference type="NCBIfam" id="NF005413">
    <property type="entry name" value="PRK06986.1"/>
    <property type="match status" value="1"/>
</dbReference>
<feature type="region of interest" description="Disordered" evidence="5">
    <location>
        <begin position="105"/>
        <end position="128"/>
    </location>
</feature>
<evidence type="ECO:0000256" key="2">
    <source>
        <dbReference type="ARBA" id="ARBA00023082"/>
    </source>
</evidence>
<evidence type="ECO:0000256" key="4">
    <source>
        <dbReference type="ARBA" id="ARBA00023163"/>
    </source>
</evidence>
<evidence type="ECO:0000313" key="8">
    <source>
        <dbReference type="EMBL" id="TYD42158.1"/>
    </source>
</evidence>
<dbReference type="AlphaFoldDB" id="A0A1Q8F2Q9"/>
<dbReference type="CDD" id="cd06171">
    <property type="entry name" value="Sigma70_r4"/>
    <property type="match status" value="1"/>
</dbReference>
<keyword evidence="9" id="KW-0966">Cell projection</keyword>
<dbReference type="NCBIfam" id="TIGR02937">
    <property type="entry name" value="sigma70-ECF"/>
    <property type="match status" value="1"/>
</dbReference>
<reference evidence="9 11" key="4">
    <citation type="submission" date="2019-10" db="EMBL/GenBank/DDBJ databases">
        <authorList>
            <person name="Karimi E."/>
        </authorList>
    </citation>
    <scope>NUCLEOTIDE SEQUENCE [LARGE SCALE GENOMIC DNA]</scope>
    <source>
        <strain evidence="9">Aeromonas sp. 8C</strain>
    </source>
</reference>
<accession>A0A653L9C1</accession>
<dbReference type="Pfam" id="PF04542">
    <property type="entry name" value="Sigma70_r2"/>
    <property type="match status" value="1"/>
</dbReference>
<dbReference type="GO" id="GO:0003677">
    <property type="term" value="F:DNA binding"/>
    <property type="evidence" value="ECO:0007669"/>
    <property type="project" value="UniProtKB-KW"/>
</dbReference>
<dbReference type="PANTHER" id="PTHR30385:SF7">
    <property type="entry name" value="RNA POLYMERASE SIGMA FACTOR FLIA"/>
    <property type="match status" value="1"/>
</dbReference>
<dbReference type="InterPro" id="IPR007624">
    <property type="entry name" value="RNA_pol_sigma70_r3"/>
</dbReference>
<dbReference type="EMBL" id="NQMC01000057">
    <property type="protein sequence ID" value="TYD42158.1"/>
    <property type="molecule type" value="Genomic_DNA"/>
</dbReference>
<accession>A0A1Q8F2Q9</accession>
<dbReference type="Pfam" id="PF04545">
    <property type="entry name" value="Sigma70_r4"/>
    <property type="match status" value="1"/>
</dbReference>
<evidence type="ECO:0000256" key="3">
    <source>
        <dbReference type="ARBA" id="ARBA00023125"/>
    </source>
</evidence>
<dbReference type="InterPro" id="IPR014284">
    <property type="entry name" value="RNA_pol_sigma-70_dom"/>
</dbReference>
<dbReference type="EMBL" id="PDXJ01000019">
    <property type="protein sequence ID" value="TND52955.1"/>
    <property type="molecule type" value="Genomic_DNA"/>
</dbReference>
<dbReference type="Gene3D" id="1.10.1740.10">
    <property type="match status" value="1"/>
</dbReference>
<name>A0A1Q8F2Q9_AERVE</name>
<keyword evidence="2" id="KW-0731">Sigma factor</keyword>
<keyword evidence="3" id="KW-0238">DNA-binding</keyword>
<dbReference type="GO" id="GO:0006352">
    <property type="term" value="P:DNA-templated transcription initiation"/>
    <property type="evidence" value="ECO:0007669"/>
    <property type="project" value="InterPro"/>
</dbReference>
<dbReference type="SUPFAM" id="SSF88659">
    <property type="entry name" value="Sigma3 and sigma4 domains of RNA polymerase sigma factors"/>
    <property type="match status" value="2"/>
</dbReference>
<dbReference type="Proteomes" id="UP000323129">
    <property type="component" value="Unassembled WGS sequence"/>
</dbReference>
<sequence length="238" mass="27298">MTDSVWDAQQEFADTPQLPRTGEPAILARYLPLVKRAASHLRSQVSACFDQEDMEQVGMMGLLEAWRRYGSEPDAQFESYAFKRIRGAMLDELRRLDWRPRQLRQQVHGHNQAQRELHNRLGRPPSEQELATALDCSVDEVRQLSYASQAEALQSLEEWLENGGKAPTTESDDVDMAMTISKVLATLDKREQLLLSLYYQQELNMKEIALVLGLTESRVCQLHKQCVLQLKQRLVDSI</sequence>
<dbReference type="GO" id="GO:0016987">
    <property type="term" value="F:sigma factor activity"/>
    <property type="evidence" value="ECO:0007669"/>
    <property type="project" value="UniProtKB-KW"/>
</dbReference>
<dbReference type="InterPro" id="IPR000943">
    <property type="entry name" value="RNA_pol_sigma70"/>
</dbReference>
<dbReference type="RefSeq" id="WP_026034857.1">
    <property type="nucleotide sequence ID" value="NZ_AP027937.1"/>
</dbReference>
<dbReference type="GO" id="GO:0003899">
    <property type="term" value="F:DNA-directed RNA polymerase activity"/>
    <property type="evidence" value="ECO:0007669"/>
    <property type="project" value="InterPro"/>
</dbReference>
<protein>
    <submittedName>
        <fullName evidence="7">FliA/WhiG family RNA polymerase sigma factor</fullName>
    </submittedName>
    <submittedName>
        <fullName evidence="9">RNA polymerase sigma factor for flagellar operon</fullName>
    </submittedName>
</protein>
<keyword evidence="1" id="KW-0805">Transcription regulation</keyword>
<dbReference type="InterPro" id="IPR007627">
    <property type="entry name" value="RNA_pol_sigma70_r2"/>
</dbReference>
<evidence type="ECO:0000313" key="10">
    <source>
        <dbReference type="Proteomes" id="UP000323129"/>
    </source>
</evidence>
<dbReference type="InterPro" id="IPR013325">
    <property type="entry name" value="RNA_pol_sigma_r2"/>
</dbReference>
<keyword evidence="10" id="KW-1185">Reference proteome</keyword>
<dbReference type="SUPFAM" id="SSF88946">
    <property type="entry name" value="Sigma2 domain of RNA polymerase sigma factors"/>
    <property type="match status" value="1"/>
</dbReference>
<organism evidence="9 11">
    <name type="scientific">Aeromonas veronii</name>
    <dbReference type="NCBI Taxonomy" id="654"/>
    <lineage>
        <taxon>Bacteria</taxon>
        <taxon>Pseudomonadati</taxon>
        <taxon>Pseudomonadota</taxon>
        <taxon>Gammaproteobacteria</taxon>
        <taxon>Aeromonadales</taxon>
        <taxon>Aeromonadaceae</taxon>
        <taxon>Aeromonas</taxon>
    </lineage>
</organism>
<dbReference type="InterPro" id="IPR012845">
    <property type="entry name" value="RNA_pol_sigma_FliA_WhiG"/>
</dbReference>
<reference evidence="8 10" key="1">
    <citation type="submission" date="2017-08" db="EMBL/GenBank/DDBJ databases">
        <title>Aeromonas veronii bv sobria strain NS22 whole genome sequencing.</title>
        <authorList>
            <person name="Katharios P."/>
            <person name="Ha V.Q."/>
            <person name="Smyrli M."/>
        </authorList>
    </citation>
    <scope>NUCLEOTIDE SEQUENCE [LARGE SCALE GENOMIC DNA]</scope>
    <source>
        <strain evidence="8 10">NS22</strain>
    </source>
</reference>
<dbReference type="Proteomes" id="UP000439123">
    <property type="component" value="Unassembled WGS sequence"/>
</dbReference>
<feature type="domain" description="RNA polymerase sigma-70" evidence="6">
    <location>
        <begin position="204"/>
        <end position="230"/>
    </location>
</feature>
<keyword evidence="4" id="KW-0804">Transcription</keyword>
<keyword evidence="9" id="KW-0282">Flagellum</keyword>
<dbReference type="Gene3D" id="1.20.140.160">
    <property type="match status" value="1"/>
</dbReference>
<reference evidence="7" key="2">
    <citation type="submission" date="2017-10" db="EMBL/GenBank/DDBJ databases">
        <authorList>
            <person name="Colston S.M."/>
            <person name="Graf J."/>
        </authorList>
    </citation>
    <scope>NUCLEOTIDE SEQUENCE</scope>
    <source>
        <strain evidence="7">BAQ071013-135</strain>
    </source>
</reference>
<evidence type="ECO:0000313" key="11">
    <source>
        <dbReference type="Proteomes" id="UP000439123"/>
    </source>
</evidence>
<dbReference type="Proteomes" id="UP000796104">
    <property type="component" value="Unassembled WGS sequence"/>
</dbReference>
<dbReference type="PROSITE" id="PS00716">
    <property type="entry name" value="SIGMA70_2"/>
    <property type="match status" value="1"/>
</dbReference>
<evidence type="ECO:0000259" key="6">
    <source>
        <dbReference type="PROSITE" id="PS00716"/>
    </source>
</evidence>
<dbReference type="NCBIfam" id="TIGR02479">
    <property type="entry name" value="FliA_WhiG"/>
    <property type="match status" value="1"/>
</dbReference>
<gene>
    <name evidence="9" type="primary">lafS</name>
    <name evidence="9" type="ORF">AERO8C_50411</name>
    <name evidence="7" type="ORF">CF123_13905</name>
    <name evidence="8" type="ORF">CJF24_16950</name>
</gene>
<proteinExistence type="predicted"/>
<dbReference type="EMBL" id="CABWLC010000018">
    <property type="protein sequence ID" value="VXA87877.1"/>
    <property type="molecule type" value="Genomic_DNA"/>
</dbReference>